<reference evidence="2 3" key="1">
    <citation type="journal article" date="2022" name="bioRxiv">
        <title>Genomics of Preaxostyla Flagellates Illuminates Evolutionary Transitions and the Path Towards Mitochondrial Loss.</title>
        <authorList>
            <person name="Novak L.V.F."/>
            <person name="Treitli S.C."/>
            <person name="Pyrih J."/>
            <person name="Halakuc P."/>
            <person name="Pipaliya S.V."/>
            <person name="Vacek V."/>
            <person name="Brzon O."/>
            <person name="Soukal P."/>
            <person name="Eme L."/>
            <person name="Dacks J.B."/>
            <person name="Karnkowska A."/>
            <person name="Elias M."/>
            <person name="Hampl V."/>
        </authorList>
    </citation>
    <scope>NUCLEOTIDE SEQUENCE [LARGE SCALE GENOMIC DNA]</scope>
    <source>
        <strain evidence="2">NAU3</strain>
        <tissue evidence="2">Gut</tissue>
    </source>
</reference>
<feature type="compositionally biased region" description="Basic and acidic residues" evidence="1">
    <location>
        <begin position="1049"/>
        <end position="1060"/>
    </location>
</feature>
<evidence type="ECO:0000313" key="3">
    <source>
        <dbReference type="Proteomes" id="UP001281761"/>
    </source>
</evidence>
<feature type="compositionally biased region" description="Polar residues" evidence="1">
    <location>
        <begin position="1025"/>
        <end position="1038"/>
    </location>
</feature>
<gene>
    <name evidence="2" type="ORF">BLNAU_19703</name>
</gene>
<feature type="compositionally biased region" description="Polar residues" evidence="1">
    <location>
        <begin position="1091"/>
        <end position="1103"/>
    </location>
</feature>
<protein>
    <submittedName>
        <fullName evidence="2">Uncharacterized protein</fullName>
    </submittedName>
</protein>
<feature type="region of interest" description="Disordered" evidence="1">
    <location>
        <begin position="1373"/>
        <end position="1392"/>
    </location>
</feature>
<feature type="compositionally biased region" description="Polar residues" evidence="1">
    <location>
        <begin position="951"/>
        <end position="965"/>
    </location>
</feature>
<feature type="compositionally biased region" description="Polar residues" evidence="1">
    <location>
        <begin position="1280"/>
        <end position="1311"/>
    </location>
</feature>
<name>A0ABQ9X1B8_9EUKA</name>
<keyword evidence="3" id="KW-1185">Reference proteome</keyword>
<proteinExistence type="predicted"/>
<evidence type="ECO:0000256" key="1">
    <source>
        <dbReference type="SAM" id="MobiDB-lite"/>
    </source>
</evidence>
<comment type="caution">
    <text evidence="2">The sequence shown here is derived from an EMBL/GenBank/DDBJ whole genome shotgun (WGS) entry which is preliminary data.</text>
</comment>
<feature type="region of interest" description="Disordered" evidence="1">
    <location>
        <begin position="19"/>
        <end position="66"/>
    </location>
</feature>
<feature type="compositionally biased region" description="Polar residues" evidence="1">
    <location>
        <begin position="1134"/>
        <end position="1151"/>
    </location>
</feature>
<feature type="region of interest" description="Disordered" evidence="1">
    <location>
        <begin position="1268"/>
        <end position="1311"/>
    </location>
</feature>
<sequence length="1445" mass="162660">MLIHTNWRKTLDDINIQVRSFTDDPEPRPSQTSCSSRRRGYVQSDPPESKRHRTPLPGTRTVSFHPTTPHRTAVAFSPSLSPPITPVGHAAHHRLWRKHFLSSTGFDTHMQFPFLNTQPDAYVAGSGSIPLLNFDPISTRESIQKYDIDPNDPINFPLTAYVGLTHLFMTRQNRSLCHTTMVEPYFLALQTADLVCAFDTPAMTIGPTSTGLHRYVGLVGRLITKSKFGFINDLVSEIVQSPTNVSYSEFLKLYIAATQYPEISGILGFMSYEDLGWTSKKDWASFIDLFQKKIGDNHHSMSHTTLESQVTRKTRPGFAVMAQLTKPPEIPLLAEIAPLVTKHTGSFSKAINSSLASYLPTLVRSQREMFVTKFPPPRPISSGFMISSGSFHAILTVFELLSAEFRKLQVNIVRSWKQPIKREDRSSDLISTVSILRDTLWIMDIIGSILSSTVGSVGPQFVNITHNLEKEILKLSLLLHIIHADVGFWSYFRTYMLVDYRNRAKKSNDPNVRCDDEKQDEAFGIDLCHPFRDSPYFQPRKLPISQSASTHYICNTLFLPVFNFYQNARVDDYVQVIPTHPPHWSIYITEVTLCSCVQSFIKIIAGWGLGTEKTVHKNTADAQFSWKQRESIFHSAPHIHMYRLSPYGPWVKQVRDPNISDVTAGISSLPFLVLQKSNCKQAQFMRSQRICPSFHKVNYFGAIQTAYDIRFLIKTCCQKFNMPPQMILCQAQSIRLFVVLSAFCRLMMVVAGFPDPNEWGPYANKRLKLHYQSERKLMQCGDDHKPMMLPWVRATFLSGAVGLKKEKEEDVKCYGVDEECIYEDINWESNVKQTILTTWTFMKVIHGEPTLLPYTRSTPDHRKIGSKSHFNWMSCHAPCNIRFDDLPRTNPNVKDISHFRSPPVPAMPPLKHKSTSTPRRPFRPIRSDRSVGRPANSLQPTPTEVKDQQFPMDTNTPQSSLRLSPANQSQLFSPIQQNLVLIPRTSPSVQSSPLSEEMGLIELETPDADSPFEVYNDGDELPKTSRASNAGSNQGSQRSRSESPGPKRVFIEDQPKDDHQSPSWRDNWKTHHRSTSDGIPLLHEHRLLQGPTQKSSLSTLSNQSDDKLEHRNLSSPEHATENDKFNSESDTLQHDSSCSESGRILSPNSHASPPFLSKLGMRNRSFRLQSGSPKLTGTLFGLGTITTPHSQKRASFSTNQRITRENSAEHTLNETMNRGMGGIFAPAATEMILNTKGRRTLAVNQNLEAPPAPDPGSADWDQERFDSDLEDDMSNDDRSTVLSGSRSQVSASQPGSPNSRPTSAGSGSVESNLNSKFGFGLELLIPQQSNSGKGKEQHFAEKVLCANDDFSTPPCTESCNWCLEHGYQTKEMGPALSKPEDDQTSNVDDEIGGLSEDDYQVEGCLGGTMKYVPSTKHLRCRREKRLLAAWLFAELERLLYLSEAE</sequence>
<accession>A0ABQ9X1B8</accession>
<evidence type="ECO:0000313" key="2">
    <source>
        <dbReference type="EMBL" id="KAK2945373.1"/>
    </source>
</evidence>
<feature type="region of interest" description="Disordered" evidence="1">
    <location>
        <begin position="1091"/>
        <end position="1157"/>
    </location>
</feature>
<dbReference type="EMBL" id="JARBJD010000263">
    <property type="protein sequence ID" value="KAK2945373.1"/>
    <property type="molecule type" value="Genomic_DNA"/>
</dbReference>
<organism evidence="2 3">
    <name type="scientific">Blattamonas nauphoetae</name>
    <dbReference type="NCBI Taxonomy" id="2049346"/>
    <lineage>
        <taxon>Eukaryota</taxon>
        <taxon>Metamonada</taxon>
        <taxon>Preaxostyla</taxon>
        <taxon>Oxymonadida</taxon>
        <taxon>Blattamonas</taxon>
    </lineage>
</organism>
<feature type="compositionally biased region" description="Basic and acidic residues" evidence="1">
    <location>
        <begin position="1104"/>
        <end position="1133"/>
    </location>
</feature>
<feature type="region of interest" description="Disordered" evidence="1">
    <location>
        <begin position="1006"/>
        <end position="1076"/>
    </location>
</feature>
<feature type="region of interest" description="Disordered" evidence="1">
    <location>
        <begin position="898"/>
        <end position="965"/>
    </location>
</feature>
<dbReference type="Proteomes" id="UP001281761">
    <property type="component" value="Unassembled WGS sequence"/>
</dbReference>